<dbReference type="PANTHER" id="PTHR43133:SF51">
    <property type="entry name" value="RNA POLYMERASE SIGMA FACTOR"/>
    <property type="match status" value="1"/>
</dbReference>
<evidence type="ECO:0000256" key="1">
    <source>
        <dbReference type="ARBA" id="ARBA00023015"/>
    </source>
</evidence>
<dbReference type="Gene3D" id="1.10.1740.10">
    <property type="match status" value="1"/>
</dbReference>
<keyword evidence="2" id="KW-0731">Sigma factor</keyword>
<evidence type="ECO:0000313" key="5">
    <source>
        <dbReference type="Proteomes" id="UP000590740"/>
    </source>
</evidence>
<dbReference type="EMBL" id="JACHIG010000009">
    <property type="protein sequence ID" value="MBB5034237.1"/>
    <property type="molecule type" value="Genomic_DNA"/>
</dbReference>
<keyword evidence="5" id="KW-1185">Reference proteome</keyword>
<evidence type="ECO:0000256" key="3">
    <source>
        <dbReference type="ARBA" id="ARBA00023163"/>
    </source>
</evidence>
<dbReference type="RefSeq" id="WP_184341851.1">
    <property type="nucleotide sequence ID" value="NZ_JACHIG010000009.1"/>
</dbReference>
<dbReference type="AlphaFoldDB" id="A0A7W7YDK1"/>
<name>A0A7W7YDK1_9BACT</name>
<dbReference type="GO" id="GO:0016987">
    <property type="term" value="F:sigma factor activity"/>
    <property type="evidence" value="ECO:0007669"/>
    <property type="project" value="UniProtKB-KW"/>
</dbReference>
<organism evidence="4 5">
    <name type="scientific">Prosthecobacter vanneervenii</name>
    <dbReference type="NCBI Taxonomy" id="48466"/>
    <lineage>
        <taxon>Bacteria</taxon>
        <taxon>Pseudomonadati</taxon>
        <taxon>Verrucomicrobiota</taxon>
        <taxon>Verrucomicrobiia</taxon>
        <taxon>Verrucomicrobiales</taxon>
        <taxon>Verrucomicrobiaceae</taxon>
        <taxon>Prosthecobacter</taxon>
    </lineage>
</organism>
<evidence type="ECO:0000313" key="4">
    <source>
        <dbReference type="EMBL" id="MBB5034237.1"/>
    </source>
</evidence>
<dbReference type="InterPro" id="IPR039425">
    <property type="entry name" value="RNA_pol_sigma-70-like"/>
</dbReference>
<dbReference type="Proteomes" id="UP000590740">
    <property type="component" value="Unassembled WGS sequence"/>
</dbReference>
<dbReference type="InterPro" id="IPR013325">
    <property type="entry name" value="RNA_pol_sigma_r2"/>
</dbReference>
<gene>
    <name evidence="4" type="ORF">HNQ65_003831</name>
</gene>
<dbReference type="PANTHER" id="PTHR43133">
    <property type="entry name" value="RNA POLYMERASE ECF-TYPE SIGMA FACTO"/>
    <property type="match status" value="1"/>
</dbReference>
<accession>A0A7W7YDK1</accession>
<sequence length="238" mass="26209">MTSSFHDTRWTLVSRSRGEDPQAKAALSELCAAYYAPVVAFLRRDGRAEDVARDLAHDFFAKLLEGGTIDGADPLRGKFRSYLLMVLKRFAANQRDRDHAAKRGGGQVHAVIDGGSEQTGAGLQIADASIESPDVAFDREWALTLLARALAQLERDMREDGKSTQFETLKPWLTAEGDAAPQSEAAAKLGMSIEAMKVAVHRLRKRFRETVKVEIAQTLGHAGDVNEEMDALMRALRK</sequence>
<protein>
    <submittedName>
        <fullName evidence="4">RNA polymerase sigma-70 factor (ECF subfamily)</fullName>
    </submittedName>
</protein>
<comment type="caution">
    <text evidence="4">The sequence shown here is derived from an EMBL/GenBank/DDBJ whole genome shotgun (WGS) entry which is preliminary data.</text>
</comment>
<keyword evidence="3" id="KW-0804">Transcription</keyword>
<reference evidence="4 5" key="1">
    <citation type="submission" date="2020-08" db="EMBL/GenBank/DDBJ databases">
        <title>Genomic Encyclopedia of Type Strains, Phase IV (KMG-IV): sequencing the most valuable type-strain genomes for metagenomic binning, comparative biology and taxonomic classification.</title>
        <authorList>
            <person name="Goeker M."/>
        </authorList>
    </citation>
    <scope>NUCLEOTIDE SEQUENCE [LARGE SCALE GENOMIC DNA]</scope>
    <source>
        <strain evidence="4 5">DSM 12252</strain>
    </source>
</reference>
<keyword evidence="1" id="KW-0805">Transcription regulation</keyword>
<dbReference type="SUPFAM" id="SSF88946">
    <property type="entry name" value="Sigma2 domain of RNA polymerase sigma factors"/>
    <property type="match status" value="1"/>
</dbReference>
<proteinExistence type="predicted"/>
<evidence type="ECO:0000256" key="2">
    <source>
        <dbReference type="ARBA" id="ARBA00023082"/>
    </source>
</evidence>
<dbReference type="GO" id="GO:0006352">
    <property type="term" value="P:DNA-templated transcription initiation"/>
    <property type="evidence" value="ECO:0007669"/>
    <property type="project" value="InterPro"/>
</dbReference>